<dbReference type="OrthoDB" id="1748533at2759"/>
<evidence type="ECO:0000259" key="2">
    <source>
        <dbReference type="PROSITE" id="PS50011"/>
    </source>
</evidence>
<organism evidence="3 4">
    <name type="scientific">Eragrostis curvula</name>
    <name type="common">weeping love grass</name>
    <dbReference type="NCBI Taxonomy" id="38414"/>
    <lineage>
        <taxon>Eukaryota</taxon>
        <taxon>Viridiplantae</taxon>
        <taxon>Streptophyta</taxon>
        <taxon>Embryophyta</taxon>
        <taxon>Tracheophyta</taxon>
        <taxon>Spermatophyta</taxon>
        <taxon>Magnoliopsida</taxon>
        <taxon>Liliopsida</taxon>
        <taxon>Poales</taxon>
        <taxon>Poaceae</taxon>
        <taxon>PACMAD clade</taxon>
        <taxon>Chloridoideae</taxon>
        <taxon>Eragrostideae</taxon>
        <taxon>Eragrostidinae</taxon>
        <taxon>Eragrostis</taxon>
    </lineage>
</organism>
<dbReference type="PROSITE" id="PS50011">
    <property type="entry name" value="PROTEIN_KINASE_DOM"/>
    <property type="match status" value="1"/>
</dbReference>
<evidence type="ECO:0000313" key="4">
    <source>
        <dbReference type="Proteomes" id="UP000324897"/>
    </source>
</evidence>
<dbReference type="GO" id="GO:0005524">
    <property type="term" value="F:ATP binding"/>
    <property type="evidence" value="ECO:0007669"/>
    <property type="project" value="UniProtKB-UniRule"/>
</dbReference>
<evidence type="ECO:0000256" key="1">
    <source>
        <dbReference type="PROSITE-ProRule" id="PRU10141"/>
    </source>
</evidence>
<dbReference type="InterPro" id="IPR011009">
    <property type="entry name" value="Kinase-like_dom_sf"/>
</dbReference>
<dbReference type="Proteomes" id="UP000324897">
    <property type="component" value="Chromosome 6"/>
</dbReference>
<dbReference type="InterPro" id="IPR000719">
    <property type="entry name" value="Prot_kinase_dom"/>
</dbReference>
<keyword evidence="1" id="KW-0067">ATP-binding</keyword>
<feature type="non-terminal residue" evidence="3">
    <location>
        <position position="1"/>
    </location>
</feature>
<keyword evidence="4" id="KW-1185">Reference proteome</keyword>
<protein>
    <recommendedName>
        <fullName evidence="2">Protein kinase domain-containing protein</fullName>
    </recommendedName>
</protein>
<feature type="binding site" evidence="1">
    <location>
        <position position="55"/>
    </location>
    <ligand>
        <name>ATP</name>
        <dbReference type="ChEBI" id="CHEBI:30616"/>
    </ligand>
</feature>
<reference evidence="3 4" key="1">
    <citation type="journal article" date="2019" name="Sci. Rep.">
        <title>A high-quality genome of Eragrostis curvula grass provides insights into Poaceae evolution and supports new strategies to enhance forage quality.</title>
        <authorList>
            <person name="Carballo J."/>
            <person name="Santos B.A.C.M."/>
            <person name="Zappacosta D."/>
            <person name="Garbus I."/>
            <person name="Selva J.P."/>
            <person name="Gallo C.A."/>
            <person name="Diaz A."/>
            <person name="Albertini E."/>
            <person name="Caccamo M."/>
            <person name="Echenique V."/>
        </authorList>
    </citation>
    <scope>NUCLEOTIDE SEQUENCE [LARGE SCALE GENOMIC DNA]</scope>
    <source>
        <strain evidence="4">cv. Victoria</strain>
        <tissue evidence="3">Leaf</tissue>
    </source>
</reference>
<dbReference type="FunFam" id="3.30.200.20:FF:000465">
    <property type="entry name" value="Cysteine-rich receptor-like protein kinase 6"/>
    <property type="match status" value="1"/>
</dbReference>
<gene>
    <name evidence="3" type="ORF">EJB05_02857</name>
</gene>
<dbReference type="InterPro" id="IPR017441">
    <property type="entry name" value="Protein_kinase_ATP_BS"/>
</dbReference>
<keyword evidence="1" id="KW-0547">Nucleotide-binding</keyword>
<accession>A0A5J9WUD5</accession>
<dbReference type="PANTHER" id="PTHR45707">
    <property type="entry name" value="C2 CALCIUM/LIPID-BINDING PLANT PHOSPHORIBOSYLTRANSFERASE FAMILY PROTEIN"/>
    <property type="match status" value="1"/>
</dbReference>
<dbReference type="GO" id="GO:0004672">
    <property type="term" value="F:protein kinase activity"/>
    <property type="evidence" value="ECO:0007669"/>
    <property type="project" value="InterPro"/>
</dbReference>
<dbReference type="Pfam" id="PF00069">
    <property type="entry name" value="Pkinase"/>
    <property type="match status" value="1"/>
</dbReference>
<dbReference type="Gene3D" id="3.30.200.20">
    <property type="entry name" value="Phosphorylase Kinase, domain 1"/>
    <property type="match status" value="1"/>
</dbReference>
<sequence>FDRILQDPHATTVQLTLDFLEYITSDFSKERELGSGGFGVVYKGILTNGKEIAVKRLKILETNLGDEQYQKELTNLIGLEHKNIVQFKGYCADSSLVPWPQESLSNARDQRLLVEKRERVLCFEYVSNNSLREHISGMRN</sequence>
<dbReference type="Gramene" id="TVU51426">
    <property type="protein sequence ID" value="TVU51426"/>
    <property type="gene ID" value="EJB05_02857"/>
</dbReference>
<comment type="caution">
    <text evidence="3">The sequence shown here is derived from an EMBL/GenBank/DDBJ whole genome shotgun (WGS) entry which is preliminary data.</text>
</comment>
<feature type="domain" description="Protein kinase" evidence="2">
    <location>
        <begin position="27"/>
        <end position="140"/>
    </location>
</feature>
<dbReference type="EMBL" id="RWGY01000002">
    <property type="protein sequence ID" value="TVU51426.1"/>
    <property type="molecule type" value="Genomic_DNA"/>
</dbReference>
<name>A0A5J9WUD5_9POAL</name>
<dbReference type="AlphaFoldDB" id="A0A5J9WUD5"/>
<dbReference type="PANTHER" id="PTHR45707:SF81">
    <property type="entry name" value="PROTEIN KINASE DOMAIN-CONTAINING PROTEIN"/>
    <property type="match status" value="1"/>
</dbReference>
<dbReference type="SUPFAM" id="SSF56112">
    <property type="entry name" value="Protein kinase-like (PK-like)"/>
    <property type="match status" value="1"/>
</dbReference>
<proteinExistence type="predicted"/>
<evidence type="ECO:0000313" key="3">
    <source>
        <dbReference type="EMBL" id="TVU51426.1"/>
    </source>
</evidence>
<dbReference type="PROSITE" id="PS00107">
    <property type="entry name" value="PROTEIN_KINASE_ATP"/>
    <property type="match status" value="1"/>
</dbReference>